<dbReference type="SUPFAM" id="SSF52113">
    <property type="entry name" value="BRCT domain"/>
    <property type="match status" value="1"/>
</dbReference>
<evidence type="ECO:0000313" key="3">
    <source>
        <dbReference type="Proteomes" id="UP000759246"/>
    </source>
</evidence>
<dbReference type="Gene3D" id="3.40.50.10190">
    <property type="entry name" value="BRCT domain"/>
    <property type="match status" value="1"/>
</dbReference>
<dbReference type="PROSITE" id="PS50172">
    <property type="entry name" value="BRCT"/>
    <property type="match status" value="1"/>
</dbReference>
<keyword evidence="2" id="KW-0436">Ligase</keyword>
<reference evidence="2" key="1">
    <citation type="submission" date="2020-04" db="EMBL/GenBank/DDBJ databases">
        <title>Deep metagenomics examines the oral microbiome during advanced dental caries in children, revealing novel taxa and co-occurrences with host molecules.</title>
        <authorList>
            <person name="Baker J.L."/>
            <person name="Morton J.T."/>
            <person name="Dinis M."/>
            <person name="Alvarez R."/>
            <person name="Tran N.C."/>
            <person name="Knight R."/>
            <person name="Edlund A."/>
        </authorList>
    </citation>
    <scope>NUCLEOTIDE SEQUENCE</scope>
    <source>
        <strain evidence="2">JCVI_30_bin.13</strain>
    </source>
</reference>
<dbReference type="Pfam" id="PF00533">
    <property type="entry name" value="BRCT"/>
    <property type="match status" value="1"/>
</dbReference>
<comment type="caution">
    <text evidence="2">The sequence shown here is derived from an EMBL/GenBank/DDBJ whole genome shotgun (WGS) entry which is preliminary data.</text>
</comment>
<dbReference type="CDD" id="cd17748">
    <property type="entry name" value="BRCT_DNA_ligase_like"/>
    <property type="match status" value="1"/>
</dbReference>
<dbReference type="InterPro" id="IPR036420">
    <property type="entry name" value="BRCT_dom_sf"/>
</dbReference>
<feature type="non-terminal residue" evidence="2">
    <location>
        <position position="1"/>
    </location>
</feature>
<protein>
    <submittedName>
        <fullName evidence="2">DNA ligase (NAD(+)) LigA</fullName>
    </submittedName>
</protein>
<sequence length="112" mass="11304">FTVDWHLEVLQAWARAGVRMADEAPEEASDVLAGLTIVVSGAMPGYDREGAKEAITARGGKAAGAVSKKTSLVVAGPGAGSKATKAEALGVPVITEQQFADLLEGGLATVGL</sequence>
<accession>A0A929RSC0</accession>
<dbReference type="SMART" id="SM00292">
    <property type="entry name" value="BRCT"/>
    <property type="match status" value="1"/>
</dbReference>
<proteinExistence type="predicted"/>
<evidence type="ECO:0000259" key="1">
    <source>
        <dbReference type="PROSITE" id="PS50172"/>
    </source>
</evidence>
<name>A0A929RSC0_9ACTO</name>
<dbReference type="AlphaFoldDB" id="A0A929RSC0"/>
<dbReference type="EMBL" id="JABZGF010000492">
    <property type="protein sequence ID" value="MBF0967456.1"/>
    <property type="molecule type" value="Genomic_DNA"/>
</dbReference>
<dbReference type="InterPro" id="IPR001357">
    <property type="entry name" value="BRCT_dom"/>
</dbReference>
<organism evidence="2 3">
    <name type="scientific">Actinomyces bouchesdurhonensis</name>
    <dbReference type="NCBI Taxonomy" id="1852361"/>
    <lineage>
        <taxon>Bacteria</taxon>
        <taxon>Bacillati</taxon>
        <taxon>Actinomycetota</taxon>
        <taxon>Actinomycetes</taxon>
        <taxon>Actinomycetales</taxon>
        <taxon>Actinomycetaceae</taxon>
        <taxon>Actinomyces</taxon>
    </lineage>
</organism>
<feature type="domain" description="BRCT" evidence="1">
    <location>
        <begin position="27"/>
        <end position="104"/>
    </location>
</feature>
<dbReference type="Proteomes" id="UP000759246">
    <property type="component" value="Unassembled WGS sequence"/>
</dbReference>
<evidence type="ECO:0000313" key="2">
    <source>
        <dbReference type="EMBL" id="MBF0967456.1"/>
    </source>
</evidence>
<gene>
    <name evidence="2" type="ORF">HXK09_10055</name>
</gene>
<dbReference type="GO" id="GO:0016874">
    <property type="term" value="F:ligase activity"/>
    <property type="evidence" value="ECO:0007669"/>
    <property type="project" value="UniProtKB-KW"/>
</dbReference>